<sequence>MKSRYKKHLKRIENRSPIIAFSIDNLYNKSDIINTESLHTFNKYMGLNSTEAFSTKYKSIKEEMHTNLIMFTDNYLMCGNHEYIYLLLPLLDGTYKVIEKENKTEWANAYWKKEDPNNERDWRFMDEDIDDLFCYIIEKFEKHIKTY</sequence>
<evidence type="ECO:0000313" key="2">
    <source>
        <dbReference type="Proteomes" id="UP000219922"/>
    </source>
</evidence>
<proteinExistence type="predicted"/>
<gene>
    <name evidence="1" type="ORF">CON36_35210</name>
</gene>
<dbReference type="AlphaFoldDB" id="A0A9X6SS66"/>
<reference evidence="1 2" key="1">
    <citation type="submission" date="2017-09" db="EMBL/GenBank/DDBJ databases">
        <title>Large-scale bioinformatics analysis of Bacillus genomes uncovers conserved roles of natural products in bacterial physiology.</title>
        <authorList>
            <consortium name="Agbiome Team Llc"/>
            <person name="Bleich R.M."/>
            <person name="Grubbs K.J."/>
            <person name="Santa Maria K.C."/>
            <person name="Allen S.E."/>
            <person name="Farag S."/>
            <person name="Shank E.A."/>
            <person name="Bowers A."/>
        </authorList>
    </citation>
    <scope>NUCLEOTIDE SEQUENCE [LARGE SCALE GENOMIC DNA]</scope>
    <source>
        <strain evidence="1 2">AFS092789</strain>
    </source>
</reference>
<dbReference type="EMBL" id="NVMX01000245">
    <property type="protein sequence ID" value="PDZ94167.1"/>
    <property type="molecule type" value="Genomic_DNA"/>
</dbReference>
<dbReference type="Proteomes" id="UP000219922">
    <property type="component" value="Unassembled WGS sequence"/>
</dbReference>
<protein>
    <submittedName>
        <fullName evidence="1">Uncharacterized protein</fullName>
    </submittedName>
</protein>
<organism evidence="1 2">
    <name type="scientific">Bacillus cereus</name>
    <dbReference type="NCBI Taxonomy" id="1396"/>
    <lineage>
        <taxon>Bacteria</taxon>
        <taxon>Bacillati</taxon>
        <taxon>Bacillota</taxon>
        <taxon>Bacilli</taxon>
        <taxon>Bacillales</taxon>
        <taxon>Bacillaceae</taxon>
        <taxon>Bacillus</taxon>
        <taxon>Bacillus cereus group</taxon>
    </lineage>
</organism>
<name>A0A9X6SS66_BACCE</name>
<evidence type="ECO:0000313" key="1">
    <source>
        <dbReference type="EMBL" id="PDZ94167.1"/>
    </source>
</evidence>
<accession>A0A9X6SS66</accession>
<dbReference type="RefSeq" id="WP_098007237.1">
    <property type="nucleotide sequence ID" value="NZ_NVMX01000245.1"/>
</dbReference>
<comment type="caution">
    <text evidence="1">The sequence shown here is derived from an EMBL/GenBank/DDBJ whole genome shotgun (WGS) entry which is preliminary data.</text>
</comment>